<evidence type="ECO:0000313" key="4">
    <source>
        <dbReference type="Proteomes" id="UP000234878"/>
    </source>
</evidence>
<dbReference type="EMBL" id="PJCP01000001">
    <property type="protein sequence ID" value="PLV25903.1"/>
    <property type="molecule type" value="Genomic_DNA"/>
</dbReference>
<proteinExistence type="predicted"/>
<dbReference type="EMBL" id="PJCQ01000001">
    <property type="protein sequence ID" value="PLV21025.1"/>
    <property type="molecule type" value="Genomic_DNA"/>
</dbReference>
<dbReference type="RefSeq" id="WP_102081050.1">
    <property type="nucleotide sequence ID" value="NZ_CP194068.1"/>
</dbReference>
<name>A0AAX0W2C5_9PSED</name>
<gene>
    <name evidence="1" type="ORF">CXG49_00290</name>
    <name evidence="2" type="ORF">CXG53_00290</name>
</gene>
<dbReference type="Proteomes" id="UP000234839">
    <property type="component" value="Unassembled WGS sequence"/>
</dbReference>
<accession>A0AAX0W2C5</accession>
<comment type="caution">
    <text evidence="1">The sequence shown here is derived from an EMBL/GenBank/DDBJ whole genome shotgun (WGS) entry which is preliminary data.</text>
</comment>
<dbReference type="AlphaFoldDB" id="A0AAX0W2C5"/>
<evidence type="ECO:0000313" key="2">
    <source>
        <dbReference type="EMBL" id="PLV25903.1"/>
    </source>
</evidence>
<evidence type="ECO:0000313" key="3">
    <source>
        <dbReference type="Proteomes" id="UP000234839"/>
    </source>
</evidence>
<reference evidence="3 4" key="1">
    <citation type="submission" date="2017-12" db="EMBL/GenBank/DDBJ databases">
        <title>Detection of the carbapenemase gene blaVIM-5 in members of the Pseudomonas putida group isolated from polluted Nigerian wetlands.</title>
        <authorList>
            <person name="Adelowo O."/>
            <person name="Vollmers J."/>
            <person name="Maeusezahl I."/>
            <person name="Kaster A.-K."/>
            <person name="Mueller J.A."/>
        </authorList>
    </citation>
    <scope>NUCLEOTIDE SEQUENCE [LARGE SCALE GENOMIC DNA]</scope>
    <source>
        <strain evidence="2 3">MR119</strain>
        <strain evidence="1 4">MR144</strain>
    </source>
</reference>
<evidence type="ECO:0000313" key="1">
    <source>
        <dbReference type="EMBL" id="PLV21025.1"/>
    </source>
</evidence>
<keyword evidence="3" id="KW-1185">Reference proteome</keyword>
<dbReference type="Proteomes" id="UP000234878">
    <property type="component" value="Unassembled WGS sequence"/>
</dbReference>
<sequence>MTMLIPSSSASIREFKDCRNIADGAVIILASGMSAKDFPLGTFSHVPVIAMNGSIAMLRDAGIRPFFYACSDRGFARQQPELFSYALANSERLALWEDQFRAHKDPTAGEVYFLKKAENIPFWKALFCNASAHHVRHRFSFDKRRRSLGFSRDLQYGFFDARTVAYLALQIAYHAGFTRAFLVGVDLNQAGGRFYEKDHGYRSPCGLDEYTETRIFPSLRLTTERVVDDRFAIFNLSAISKIPDAIIPRIDLKTFKAMIESQSPGNKKTA</sequence>
<organism evidence="1 4">
    <name type="scientific">Pseudomonas guariconensis</name>
    <dbReference type="NCBI Taxonomy" id="1288410"/>
    <lineage>
        <taxon>Bacteria</taxon>
        <taxon>Pseudomonadati</taxon>
        <taxon>Pseudomonadota</taxon>
        <taxon>Gammaproteobacteria</taxon>
        <taxon>Pseudomonadales</taxon>
        <taxon>Pseudomonadaceae</taxon>
        <taxon>Pseudomonas</taxon>
    </lineage>
</organism>
<protein>
    <submittedName>
        <fullName evidence="1">Lipopolysaccharide biosynthesis protein</fullName>
    </submittedName>
</protein>